<dbReference type="InParanoid" id="A8XS19"/>
<dbReference type="RefSeq" id="XP_002647707.2">
    <property type="nucleotide sequence ID" value="XM_002647661.2"/>
</dbReference>
<keyword evidence="1" id="KW-0812">Transmembrane</keyword>
<dbReference type="AlphaFoldDB" id="A8XS19"/>
<evidence type="ECO:0000313" key="3">
    <source>
        <dbReference type="Proteomes" id="UP000008549"/>
    </source>
</evidence>
<feature type="transmembrane region" description="Helical" evidence="1">
    <location>
        <begin position="17"/>
        <end position="35"/>
    </location>
</feature>
<gene>
    <name evidence="2 4" type="ORF">CBG17896</name>
    <name evidence="2" type="ORF">CBG_17896</name>
</gene>
<name>A8XS19_CAEBR</name>
<keyword evidence="1" id="KW-1133">Transmembrane helix</keyword>
<evidence type="ECO:0000313" key="4">
    <source>
        <dbReference type="WormBase" id="CBG17896"/>
    </source>
</evidence>
<keyword evidence="1" id="KW-0472">Membrane</keyword>
<dbReference type="WormBase" id="CBG17896">
    <property type="protein sequence ID" value="CBP28286"/>
    <property type="gene ID" value="WBGene00037408"/>
</dbReference>
<sequence length="123" mass="14308">MIMIIAKIMSASCDSQLIFYVIFTISPECLFYNIFRFFSFLSHYHNVHWSQIYVTKNEQHNVTSMQFAVHLEMSNMVAVHLPVVHVVLEQVIAVPPDSLVQLMGHVKGHPQLRNPWIHMMLTL</sequence>
<reference evidence="2 3" key="2">
    <citation type="journal article" date="2011" name="PLoS Genet.">
        <title>Caenorhabditis briggsae recombinant inbred line genotypes reveal inter-strain incompatibility and the evolution of recombination.</title>
        <authorList>
            <person name="Ross J.A."/>
            <person name="Koboldt D.C."/>
            <person name="Staisch J.E."/>
            <person name="Chamberlin H.M."/>
            <person name="Gupta B.P."/>
            <person name="Miller R.D."/>
            <person name="Baird S.E."/>
            <person name="Haag E.S."/>
        </authorList>
    </citation>
    <scope>NUCLEOTIDE SEQUENCE [LARGE SCALE GENOMIC DNA]</scope>
    <source>
        <strain evidence="2 3">AF16</strain>
    </source>
</reference>
<reference evidence="2 3" key="1">
    <citation type="journal article" date="2003" name="PLoS Biol.">
        <title>The genome sequence of Caenorhabditis briggsae: a platform for comparative genomics.</title>
        <authorList>
            <person name="Stein L.D."/>
            <person name="Bao Z."/>
            <person name="Blasiar D."/>
            <person name="Blumenthal T."/>
            <person name="Brent M.R."/>
            <person name="Chen N."/>
            <person name="Chinwalla A."/>
            <person name="Clarke L."/>
            <person name="Clee C."/>
            <person name="Coghlan A."/>
            <person name="Coulson A."/>
            <person name="D'Eustachio P."/>
            <person name="Fitch D.H."/>
            <person name="Fulton L.A."/>
            <person name="Fulton R.E."/>
            <person name="Griffiths-Jones S."/>
            <person name="Harris T.W."/>
            <person name="Hillier L.W."/>
            <person name="Kamath R."/>
            <person name="Kuwabara P.E."/>
            <person name="Mardis E.R."/>
            <person name="Marra M.A."/>
            <person name="Miner T.L."/>
            <person name="Minx P."/>
            <person name="Mullikin J.C."/>
            <person name="Plumb R.W."/>
            <person name="Rogers J."/>
            <person name="Schein J.E."/>
            <person name="Sohrmann M."/>
            <person name="Spieth J."/>
            <person name="Stajich J.E."/>
            <person name="Wei C."/>
            <person name="Willey D."/>
            <person name="Wilson R.K."/>
            <person name="Durbin R."/>
            <person name="Waterston R.H."/>
        </authorList>
    </citation>
    <scope>NUCLEOTIDE SEQUENCE [LARGE SCALE GENOMIC DNA]</scope>
    <source>
        <strain evidence="2 3">AF16</strain>
    </source>
</reference>
<proteinExistence type="predicted"/>
<dbReference type="GeneID" id="8589705"/>
<dbReference type="HOGENOM" id="CLU_2017238_0_0_1"/>
<evidence type="ECO:0000256" key="1">
    <source>
        <dbReference type="SAM" id="Phobius"/>
    </source>
</evidence>
<dbReference type="CTD" id="8589705"/>
<evidence type="ECO:0000313" key="2">
    <source>
        <dbReference type="EMBL" id="CAP35438.2"/>
    </source>
</evidence>
<accession>A8XS19</accession>
<dbReference type="KEGG" id="cbr:CBG_17896"/>
<protein>
    <submittedName>
        <fullName evidence="2">Protein CBG17896</fullName>
    </submittedName>
</protein>
<organism evidence="2 3">
    <name type="scientific">Caenorhabditis briggsae</name>
    <dbReference type="NCBI Taxonomy" id="6238"/>
    <lineage>
        <taxon>Eukaryota</taxon>
        <taxon>Metazoa</taxon>
        <taxon>Ecdysozoa</taxon>
        <taxon>Nematoda</taxon>
        <taxon>Chromadorea</taxon>
        <taxon>Rhabditida</taxon>
        <taxon>Rhabditina</taxon>
        <taxon>Rhabditomorpha</taxon>
        <taxon>Rhabditoidea</taxon>
        <taxon>Rhabditidae</taxon>
        <taxon>Peloderinae</taxon>
        <taxon>Caenorhabditis</taxon>
    </lineage>
</organism>
<dbReference type="EMBL" id="HE601413">
    <property type="protein sequence ID" value="CAP35438.2"/>
    <property type="molecule type" value="Genomic_DNA"/>
</dbReference>
<dbReference type="Proteomes" id="UP000008549">
    <property type="component" value="Unassembled WGS sequence"/>
</dbReference>
<keyword evidence="3" id="KW-1185">Reference proteome</keyword>